<name>A0A7M7LL68_NASVI</name>
<dbReference type="InterPro" id="IPR033199">
    <property type="entry name" value="DDAH-like"/>
</dbReference>
<reference evidence="3" key="1">
    <citation type="submission" date="2021-01" db="UniProtKB">
        <authorList>
            <consortium name="EnsemblMetazoa"/>
        </authorList>
    </citation>
    <scope>IDENTIFICATION</scope>
</reference>
<comment type="similarity">
    <text evidence="1">Belongs to the DDAH family.</text>
</comment>
<sequence length="287" mass="31492">MSVRYTHAVLCRIPLSLRTRGEVQLEEARKQHQALAQLLRELGVDVVEMPPDESSPLCVFVEDIAVVCNGIALIARPNEPSRLKEIETIRAVLKKELEIPLIEIADKSARLDGGDVLFTGREFFVGLSQFTNEAGARAVAAAFPEYPCVPIKVGDGGEEIVVESLTSGLIQVAESKRLKALVTMAGPDVICVGAGKESQEVLKRIEREATYSYQTLTVPEDEAANVLYINGTLIHRAHDEIPQSSKVFEEKVEFPVKALPISELAKVSSGLSSCCLLVRRPRHIRNI</sequence>
<evidence type="ECO:0008006" key="5">
    <source>
        <dbReference type="Google" id="ProtNLM"/>
    </source>
</evidence>
<keyword evidence="4" id="KW-1185">Reference proteome</keyword>
<dbReference type="FunCoup" id="A0A7M7LL68">
    <property type="interactions" value="433"/>
</dbReference>
<dbReference type="SMR" id="A0A7M7LL68"/>
<evidence type="ECO:0000313" key="3">
    <source>
        <dbReference type="EnsemblMetazoa" id="XP_001599849"/>
    </source>
</evidence>
<dbReference type="GO" id="GO:0000052">
    <property type="term" value="P:citrulline metabolic process"/>
    <property type="evidence" value="ECO:0007669"/>
    <property type="project" value="TreeGrafter"/>
</dbReference>
<dbReference type="Proteomes" id="UP000002358">
    <property type="component" value="Chromosome 5"/>
</dbReference>
<dbReference type="GO" id="GO:0045429">
    <property type="term" value="P:positive regulation of nitric oxide biosynthetic process"/>
    <property type="evidence" value="ECO:0007669"/>
    <property type="project" value="TreeGrafter"/>
</dbReference>
<evidence type="ECO:0000256" key="1">
    <source>
        <dbReference type="ARBA" id="ARBA00008532"/>
    </source>
</evidence>
<dbReference type="EnsemblMetazoa" id="XM_001599799">
    <property type="protein sequence ID" value="XP_001599849"/>
    <property type="gene ID" value="LOC100116388"/>
</dbReference>
<dbReference type="AlphaFoldDB" id="A0A7M7LL68"/>
<dbReference type="PANTHER" id="PTHR12737:SF9">
    <property type="entry name" value="DIMETHYLARGININASE"/>
    <property type="match status" value="1"/>
</dbReference>
<dbReference type="KEGG" id="nvi:100116388"/>
<dbReference type="Pfam" id="PF19420">
    <property type="entry name" value="DDAH_eukar"/>
    <property type="match status" value="1"/>
</dbReference>
<accession>A0A7M7LL68</accession>
<dbReference type="SUPFAM" id="SSF55909">
    <property type="entry name" value="Pentein"/>
    <property type="match status" value="1"/>
</dbReference>
<dbReference type="GO" id="GO:0006525">
    <property type="term" value="P:arginine metabolic process"/>
    <property type="evidence" value="ECO:0007669"/>
    <property type="project" value="TreeGrafter"/>
</dbReference>
<proteinExistence type="inferred from homology"/>
<dbReference type="GO" id="GO:0016403">
    <property type="term" value="F:dimethylargininase activity"/>
    <property type="evidence" value="ECO:0007669"/>
    <property type="project" value="TreeGrafter"/>
</dbReference>
<evidence type="ECO:0000256" key="2">
    <source>
        <dbReference type="ARBA" id="ARBA00022801"/>
    </source>
</evidence>
<dbReference type="GO" id="GO:0016597">
    <property type="term" value="F:amino acid binding"/>
    <property type="evidence" value="ECO:0007669"/>
    <property type="project" value="TreeGrafter"/>
</dbReference>
<evidence type="ECO:0000313" key="4">
    <source>
        <dbReference type="Proteomes" id="UP000002358"/>
    </source>
</evidence>
<dbReference type="Gene3D" id="3.75.10.10">
    <property type="entry name" value="L-arginine/glycine Amidinotransferase, Chain A"/>
    <property type="match status" value="1"/>
</dbReference>
<protein>
    <recommendedName>
        <fullName evidence="5">Dimethylargininase</fullName>
    </recommendedName>
</protein>
<dbReference type="PANTHER" id="PTHR12737">
    <property type="entry name" value="DIMETHYLARGININE DIMETHYLAMINOHYDROLASE"/>
    <property type="match status" value="1"/>
</dbReference>
<gene>
    <name evidence="3" type="primary">100116388</name>
</gene>
<dbReference type="InParanoid" id="A0A7M7LL68"/>
<organism evidence="3 4">
    <name type="scientific">Nasonia vitripennis</name>
    <name type="common">Parasitic wasp</name>
    <dbReference type="NCBI Taxonomy" id="7425"/>
    <lineage>
        <taxon>Eukaryota</taxon>
        <taxon>Metazoa</taxon>
        <taxon>Ecdysozoa</taxon>
        <taxon>Arthropoda</taxon>
        <taxon>Hexapoda</taxon>
        <taxon>Insecta</taxon>
        <taxon>Pterygota</taxon>
        <taxon>Neoptera</taxon>
        <taxon>Endopterygota</taxon>
        <taxon>Hymenoptera</taxon>
        <taxon>Apocrita</taxon>
        <taxon>Proctotrupomorpha</taxon>
        <taxon>Chalcidoidea</taxon>
        <taxon>Pteromalidae</taxon>
        <taxon>Pteromalinae</taxon>
        <taxon>Nasonia</taxon>
    </lineage>
</organism>
<keyword evidence="2" id="KW-0378">Hydrolase</keyword>
<dbReference type="OrthoDB" id="10016839at2759"/>